<name>A0A5S4GWM4_9ACTN</name>
<dbReference type="AlphaFoldDB" id="A0A5S4GWM4"/>
<dbReference type="Pfam" id="PF13556">
    <property type="entry name" value="HTH_30"/>
    <property type="match status" value="1"/>
</dbReference>
<dbReference type="EMBL" id="VCKZ01000139">
    <property type="protein sequence ID" value="TMR36901.1"/>
    <property type="molecule type" value="Genomic_DNA"/>
</dbReference>
<dbReference type="InterPro" id="IPR051448">
    <property type="entry name" value="CdaR-like_regulators"/>
</dbReference>
<dbReference type="PANTHER" id="PTHR33744">
    <property type="entry name" value="CARBOHYDRATE DIACID REGULATOR"/>
    <property type="match status" value="1"/>
</dbReference>
<protein>
    <submittedName>
        <fullName evidence="3">PucR family transcriptional regulator</fullName>
    </submittedName>
</protein>
<feature type="domain" description="PucR C-terminal helix-turn-helix" evidence="1">
    <location>
        <begin position="316"/>
        <end position="371"/>
    </location>
</feature>
<evidence type="ECO:0000259" key="1">
    <source>
        <dbReference type="Pfam" id="PF13556"/>
    </source>
</evidence>
<proteinExistence type="predicted"/>
<dbReference type="InterPro" id="IPR025751">
    <property type="entry name" value="RsbRD_N_dom"/>
</dbReference>
<dbReference type="Pfam" id="PF14361">
    <property type="entry name" value="RsbRD_N"/>
    <property type="match status" value="1"/>
</dbReference>
<feature type="domain" description="RsbT co-antagonist protein RsbRD N-terminal" evidence="2">
    <location>
        <begin position="24"/>
        <end position="152"/>
    </location>
</feature>
<organism evidence="3 4">
    <name type="scientific">Actinomadura geliboluensis</name>
    <dbReference type="NCBI Taxonomy" id="882440"/>
    <lineage>
        <taxon>Bacteria</taxon>
        <taxon>Bacillati</taxon>
        <taxon>Actinomycetota</taxon>
        <taxon>Actinomycetes</taxon>
        <taxon>Streptosporangiales</taxon>
        <taxon>Thermomonosporaceae</taxon>
        <taxon>Actinomadura</taxon>
    </lineage>
</organism>
<evidence type="ECO:0000313" key="4">
    <source>
        <dbReference type="Proteomes" id="UP000305238"/>
    </source>
</evidence>
<gene>
    <name evidence="3" type="ORF">ETD96_19755</name>
</gene>
<evidence type="ECO:0000313" key="3">
    <source>
        <dbReference type="EMBL" id="TMR36901.1"/>
    </source>
</evidence>
<dbReference type="RefSeq" id="WP_138637949.1">
    <property type="nucleotide sequence ID" value="NZ_VCKZ01000139.1"/>
</dbReference>
<keyword evidence="4" id="KW-1185">Reference proteome</keyword>
<accession>A0A5S4GWM4</accession>
<dbReference type="InterPro" id="IPR042070">
    <property type="entry name" value="PucR_C-HTH_sf"/>
</dbReference>
<dbReference type="OrthoDB" id="4571023at2"/>
<dbReference type="InterPro" id="IPR025736">
    <property type="entry name" value="PucR_C-HTH_dom"/>
</dbReference>
<comment type="caution">
    <text evidence="3">The sequence shown here is derived from an EMBL/GenBank/DDBJ whole genome shotgun (WGS) entry which is preliminary data.</text>
</comment>
<dbReference type="PANTHER" id="PTHR33744:SF7">
    <property type="entry name" value="PUCR FAMILY TRANSCRIPTIONAL REGULATOR"/>
    <property type="match status" value="1"/>
</dbReference>
<reference evidence="3 4" key="1">
    <citation type="submission" date="2019-05" db="EMBL/GenBank/DDBJ databases">
        <title>Draft genome sequence of Actinomadura geliboluensis A8036.</title>
        <authorList>
            <person name="Saricaoglu S."/>
            <person name="Isik K."/>
        </authorList>
    </citation>
    <scope>NUCLEOTIDE SEQUENCE [LARGE SCALE GENOMIC DNA]</scope>
    <source>
        <strain evidence="3 4">A8036</strain>
    </source>
</reference>
<evidence type="ECO:0000259" key="2">
    <source>
        <dbReference type="Pfam" id="PF14361"/>
    </source>
</evidence>
<dbReference type="Proteomes" id="UP000305238">
    <property type="component" value="Unassembled WGS sequence"/>
</dbReference>
<dbReference type="Gene3D" id="1.10.10.2840">
    <property type="entry name" value="PucR C-terminal helix-turn-helix domain"/>
    <property type="match status" value="1"/>
</dbReference>
<sequence>MNQSDAGWAPVMDLIERISREEDLLPSVVAGVTSVVREMSVLPPADIAGHTRALLAAATRAIAARRGPTEGELAFVAELGVTRARQGVPVEAVLSAIHVAERGIWARVREVAAAEGVGAALLLDARELYDDWAEAVRSRLIRAHREALAEARAGAGPGRGERDAVRLRRLLDGGSAAALAAAEAGLPAGGALWVLAARPAGAGRGHPPPVRPPALSALLDGLLFTVTAAPPAPAGDGAAPAGLAGPAEAEHLAAARRLAVSALAAAEATGRTGVVHIAEVAVVAAAADRTDLASALLDRYRAARADLGASAGPVARAVCAWLEAGRDVTAAAEALFVHPNTVRNRVRRFAEATGIDTSDTFGGVNAWWLCRAWLAPA</sequence>